<name>A0A2S0RDT5_9FLAO</name>
<proteinExistence type="predicted"/>
<dbReference type="Gene3D" id="3.40.50.2000">
    <property type="entry name" value="Glycogen Phosphorylase B"/>
    <property type="match status" value="2"/>
</dbReference>
<dbReference type="Proteomes" id="UP000244193">
    <property type="component" value="Chromosome"/>
</dbReference>
<evidence type="ECO:0000313" key="3">
    <source>
        <dbReference type="Proteomes" id="UP000244193"/>
    </source>
</evidence>
<dbReference type="EMBL" id="CP028811">
    <property type="protein sequence ID" value="AWA29785.1"/>
    <property type="molecule type" value="Genomic_DNA"/>
</dbReference>
<feature type="domain" description="Glycosyl transferase family 1" evidence="1">
    <location>
        <begin position="166"/>
        <end position="315"/>
    </location>
</feature>
<dbReference type="AlphaFoldDB" id="A0A2S0RDT5"/>
<dbReference type="PANTHER" id="PTHR12526">
    <property type="entry name" value="GLYCOSYLTRANSFERASE"/>
    <property type="match status" value="1"/>
</dbReference>
<dbReference type="KEGG" id="fmg:HYN48_06675"/>
<keyword evidence="2" id="KW-0808">Transferase</keyword>
<keyword evidence="3" id="KW-1185">Reference proteome</keyword>
<dbReference type="PANTHER" id="PTHR12526:SF630">
    <property type="entry name" value="GLYCOSYLTRANSFERASE"/>
    <property type="match status" value="1"/>
</dbReference>
<dbReference type="OrthoDB" id="9811239at2"/>
<dbReference type="Pfam" id="PF00534">
    <property type="entry name" value="Glycos_transf_1"/>
    <property type="match status" value="1"/>
</dbReference>
<sequence length="339" mass="38790">MDHFFWEFDRICRDHAIEIDWFFPNTAAHGTYTSLHIIPFGNVSVEAFFLQHLIGADTGYAYIITHFVELCTPFFSKLRKLTDATVITVDHNPRPLHGYPVRKRIEKRIKGILFSRYIDKFIGVSQYTENQILKDFGRSLKRKTAVIYNGVIIDDIDIRQTQHIVPKFMTASHLRFSKGIQDLIEAVAGLPATARDLVKVDVYGDGPYKETLLENIRNRGVENQFVFMGSRADLNKVFCNYDFMIQPTHMECFSLAILESLAANVPVITTNVGGNEEVIVDGVNGFIFPAADVGRLRTLLAQILKGQRPQNQEMRHDIELSFSIRQMVENHFQLIKPKP</sequence>
<dbReference type="CDD" id="cd03801">
    <property type="entry name" value="GT4_PimA-like"/>
    <property type="match status" value="1"/>
</dbReference>
<evidence type="ECO:0000313" key="2">
    <source>
        <dbReference type="EMBL" id="AWA29785.1"/>
    </source>
</evidence>
<accession>A0A2S0RDT5</accession>
<evidence type="ECO:0000259" key="1">
    <source>
        <dbReference type="Pfam" id="PF00534"/>
    </source>
</evidence>
<protein>
    <submittedName>
        <fullName evidence="2">Group 1 glycosyl transferase</fullName>
    </submittedName>
</protein>
<dbReference type="SUPFAM" id="SSF53756">
    <property type="entry name" value="UDP-Glycosyltransferase/glycogen phosphorylase"/>
    <property type="match status" value="1"/>
</dbReference>
<gene>
    <name evidence="2" type="ORF">HYN48_06675</name>
</gene>
<organism evidence="2 3">
    <name type="scientific">Flavobacterium magnum</name>
    <dbReference type="NCBI Taxonomy" id="2162713"/>
    <lineage>
        <taxon>Bacteria</taxon>
        <taxon>Pseudomonadati</taxon>
        <taxon>Bacteroidota</taxon>
        <taxon>Flavobacteriia</taxon>
        <taxon>Flavobacteriales</taxon>
        <taxon>Flavobacteriaceae</taxon>
        <taxon>Flavobacterium</taxon>
    </lineage>
</organism>
<reference evidence="2 3" key="1">
    <citation type="submission" date="2018-04" db="EMBL/GenBank/DDBJ databases">
        <title>Genome sequencing of Flavobacterium sp. HYN0048.</title>
        <authorList>
            <person name="Yi H."/>
            <person name="Baek C."/>
        </authorList>
    </citation>
    <scope>NUCLEOTIDE SEQUENCE [LARGE SCALE GENOMIC DNA]</scope>
    <source>
        <strain evidence="2 3">HYN0048</strain>
    </source>
</reference>
<dbReference type="GO" id="GO:0016757">
    <property type="term" value="F:glycosyltransferase activity"/>
    <property type="evidence" value="ECO:0007669"/>
    <property type="project" value="InterPro"/>
</dbReference>
<dbReference type="InterPro" id="IPR001296">
    <property type="entry name" value="Glyco_trans_1"/>
</dbReference>